<dbReference type="AlphaFoldDB" id="A0A8K0RLT3"/>
<evidence type="ECO:0000313" key="2">
    <source>
        <dbReference type="Proteomes" id="UP000813427"/>
    </source>
</evidence>
<dbReference type="OrthoDB" id="640151at2759"/>
<dbReference type="Proteomes" id="UP000813427">
    <property type="component" value="Unassembled WGS sequence"/>
</dbReference>
<name>A0A8K0RLT3_9HYPO</name>
<reference evidence="1" key="1">
    <citation type="journal article" date="2021" name="Nat. Commun.">
        <title>Genetic determinants of endophytism in the Arabidopsis root mycobiome.</title>
        <authorList>
            <person name="Mesny F."/>
            <person name="Miyauchi S."/>
            <person name="Thiergart T."/>
            <person name="Pickel B."/>
            <person name="Atanasova L."/>
            <person name="Karlsson M."/>
            <person name="Huettel B."/>
            <person name="Barry K.W."/>
            <person name="Haridas S."/>
            <person name="Chen C."/>
            <person name="Bauer D."/>
            <person name="Andreopoulos W."/>
            <person name="Pangilinan J."/>
            <person name="LaButti K."/>
            <person name="Riley R."/>
            <person name="Lipzen A."/>
            <person name="Clum A."/>
            <person name="Drula E."/>
            <person name="Henrissat B."/>
            <person name="Kohler A."/>
            <person name="Grigoriev I.V."/>
            <person name="Martin F.M."/>
            <person name="Hacquard S."/>
        </authorList>
    </citation>
    <scope>NUCLEOTIDE SEQUENCE</scope>
    <source>
        <strain evidence="1">MPI-SDFR-AT-0068</strain>
    </source>
</reference>
<proteinExistence type="predicted"/>
<gene>
    <name evidence="1" type="ORF">BKA59DRAFT_314886</name>
</gene>
<comment type="caution">
    <text evidence="1">The sequence shown here is derived from an EMBL/GenBank/DDBJ whole genome shotgun (WGS) entry which is preliminary data.</text>
</comment>
<keyword evidence="2" id="KW-1185">Reference proteome</keyword>
<organism evidence="1 2">
    <name type="scientific">Fusarium tricinctum</name>
    <dbReference type="NCBI Taxonomy" id="61284"/>
    <lineage>
        <taxon>Eukaryota</taxon>
        <taxon>Fungi</taxon>
        <taxon>Dikarya</taxon>
        <taxon>Ascomycota</taxon>
        <taxon>Pezizomycotina</taxon>
        <taxon>Sordariomycetes</taxon>
        <taxon>Hypocreomycetidae</taxon>
        <taxon>Hypocreales</taxon>
        <taxon>Nectriaceae</taxon>
        <taxon>Fusarium</taxon>
        <taxon>Fusarium tricinctum species complex</taxon>
    </lineage>
</organism>
<evidence type="ECO:0000313" key="1">
    <source>
        <dbReference type="EMBL" id="KAH7233157.1"/>
    </source>
</evidence>
<protein>
    <submittedName>
        <fullName evidence="1">Uncharacterized protein</fullName>
    </submittedName>
</protein>
<sequence length="556" mass="62595">MSSPWCLPWPQQNYWGEFNLNGLKIEVTSPKSHHDNDDSAEIPRYFWGKGLRGRGLGRFLARHSKHPVHRGYTEARSLIDRGTVDDLRRLSYHASTFVIEVFEDVEDASGASSQESLSSPGSGPRVTQLKLSPELEQWKSSQHAIGNVLPPKGAGLSPVSQEILHILGAEHWPEALKTTNALFGCGIASLLMGAADSPTMFSNYVTDMAFYYEHGYNYVFPNLEPLLEKGLDDPHALRTPGGRQRRDAVSIGKRYIQGKIALEKKHKDHLLNRSARLDRRTAQIVSLSESSLLGMAAEATARGFDAGAVMADLVFSSPGTDVVDVGCDLVNSEVMNSFLNVTDITDTGIVSEDVLRRVYDAYAVMGARMLTQRWHEPVARMCAALYTWHIQNDRHMFFRRALLGWSKARKTPAQPQSEGDFDEVFDKQFRLTGFSRPLDAKYTCNGQDTCDHVHEHLNRHEEEPLLKELWWYLVTGPLEYVRGGQVDEARELKLAEGSRLRMAKLFSKGRVLEMVWLIAHANHHAWQVNYLFEAAMFGSILDGGKLIGKLDRKEQY</sequence>
<accession>A0A8K0RLT3</accession>
<dbReference type="EMBL" id="JAGPXF010000008">
    <property type="protein sequence ID" value="KAH7233157.1"/>
    <property type="molecule type" value="Genomic_DNA"/>
</dbReference>